<evidence type="ECO:0000313" key="4">
    <source>
        <dbReference type="EMBL" id="TGY52245.1"/>
    </source>
</evidence>
<dbReference type="AlphaFoldDB" id="A0A2Z4VWI4"/>
<keyword evidence="1" id="KW-0472">Membrane</keyword>
<name>A0A2Z4VWI4_9LACO</name>
<evidence type="ECO:0000313" key="7">
    <source>
        <dbReference type="Proteomes" id="UP000463931"/>
    </source>
</evidence>
<evidence type="ECO:0000313" key="5">
    <source>
        <dbReference type="Proteomes" id="UP000250143"/>
    </source>
</evidence>
<keyword evidence="1" id="KW-1133">Transmembrane helix</keyword>
<proteinExistence type="predicted"/>
<reference evidence="4 6" key="3">
    <citation type="submission" date="2019-04" db="EMBL/GenBank/DDBJ databases">
        <title>Microbes associate with the intestines of laboratory mice.</title>
        <authorList>
            <person name="Navarre W."/>
            <person name="Wong E."/>
            <person name="Huang K."/>
            <person name="Tropini C."/>
            <person name="Ng K."/>
            <person name="Yu B."/>
        </authorList>
    </citation>
    <scope>NUCLEOTIDE SEQUENCE [LARGE SCALE GENOMIC DNA]</scope>
    <source>
        <strain evidence="4 6">NM26_J9</strain>
    </source>
</reference>
<evidence type="ECO:0000313" key="6">
    <source>
        <dbReference type="Proteomes" id="UP000306855"/>
    </source>
</evidence>
<reference evidence="3 7" key="2">
    <citation type="journal article" date="2019" name="Nat. Med.">
        <title>Preventing dysbiosis of the neonatal mouse intestinal microbiome protects against late-onset sepsis.</title>
        <authorList>
            <person name="Singer J.R."/>
            <person name="Blosser E.G."/>
            <person name="Zindl C.L."/>
            <person name="Silberger D.J."/>
            <person name="Conlan S."/>
            <person name="Laufer V.A."/>
            <person name="DiToro D."/>
            <person name="Deming C."/>
            <person name="Kumar R."/>
            <person name="Morrow C.D."/>
            <person name="Segre J.A."/>
            <person name="Gray M.J."/>
            <person name="Randolph D.A."/>
            <person name="Weaver C.T."/>
        </authorList>
    </citation>
    <scope>NUCLEOTIDE SEQUENCE [LARGE SCALE GENOMIC DNA]</scope>
    <source>
        <strain evidence="3 7">V10</strain>
    </source>
</reference>
<dbReference type="RefSeq" id="WP_112193302.1">
    <property type="nucleotide sequence ID" value="NZ_AP025728.1"/>
</dbReference>
<dbReference type="Proteomes" id="UP000306855">
    <property type="component" value="Unassembled WGS sequence"/>
</dbReference>
<dbReference type="Proteomes" id="UP000463931">
    <property type="component" value="Chromosome"/>
</dbReference>
<gene>
    <name evidence="2" type="ORF">CPQ89_00890</name>
    <name evidence="4" type="ORF">E5340_10680</name>
    <name evidence="3" type="ORF">FEE40_01450</name>
</gene>
<dbReference type="EMBL" id="CP040852">
    <property type="protein sequence ID" value="QIA88964.1"/>
    <property type="molecule type" value="Genomic_DNA"/>
</dbReference>
<organism evidence="4 6">
    <name type="scientific">Ligilactobacillus murinus</name>
    <dbReference type="NCBI Taxonomy" id="1622"/>
    <lineage>
        <taxon>Bacteria</taxon>
        <taxon>Bacillati</taxon>
        <taxon>Bacillota</taxon>
        <taxon>Bacilli</taxon>
        <taxon>Lactobacillales</taxon>
        <taxon>Lactobacillaceae</taxon>
        <taxon>Ligilactobacillus</taxon>
    </lineage>
</organism>
<feature type="transmembrane region" description="Helical" evidence="1">
    <location>
        <begin position="12"/>
        <end position="29"/>
    </location>
</feature>
<accession>A0A2Z4VWI4</accession>
<reference evidence="2 5" key="1">
    <citation type="submission" date="2017-09" db="EMBL/GenBank/DDBJ databases">
        <title>Predominant Lactobacillus spp. isolated from feces of mice subjected to short-term calorie restriction.</title>
        <authorList>
            <person name="Zhang C."/>
            <person name="Zhao L."/>
            <person name="Pan F."/>
        </authorList>
    </citation>
    <scope>NUCLEOTIDE SEQUENCE [LARGE SCALE GENOMIC DNA]</scope>
    <source>
        <strain evidence="2 5">CR141</strain>
    </source>
</reference>
<feature type="transmembrane region" description="Helical" evidence="1">
    <location>
        <begin position="73"/>
        <end position="93"/>
    </location>
</feature>
<keyword evidence="5" id="KW-1185">Reference proteome</keyword>
<dbReference type="EMBL" id="SRYK01000085">
    <property type="protein sequence ID" value="TGY52245.1"/>
    <property type="molecule type" value="Genomic_DNA"/>
</dbReference>
<protein>
    <recommendedName>
        <fullName evidence="8">5-bromo-4-chloroindolyl phosphate hydrolase</fullName>
    </recommendedName>
</protein>
<evidence type="ECO:0000256" key="1">
    <source>
        <dbReference type="SAM" id="Phobius"/>
    </source>
</evidence>
<feature type="transmembrane region" description="Helical" evidence="1">
    <location>
        <begin position="36"/>
        <end position="67"/>
    </location>
</feature>
<dbReference type="InterPro" id="IPR018770">
    <property type="entry name" value="ChloroindolylP_hydrolase"/>
</dbReference>
<evidence type="ECO:0008006" key="8">
    <source>
        <dbReference type="Google" id="ProtNLM"/>
    </source>
</evidence>
<evidence type="ECO:0000313" key="3">
    <source>
        <dbReference type="EMBL" id="QIA88964.1"/>
    </source>
</evidence>
<dbReference type="Proteomes" id="UP000250143">
    <property type="component" value="Chromosome"/>
</dbReference>
<dbReference type="EMBL" id="CP023566">
    <property type="protein sequence ID" value="AWZ39689.1"/>
    <property type="molecule type" value="Genomic_DNA"/>
</dbReference>
<evidence type="ECO:0000313" key="2">
    <source>
        <dbReference type="EMBL" id="AWZ39689.1"/>
    </source>
</evidence>
<sequence>MKTLKKIFDFDNMYFILGSCIFISQFLVSGRFLLPILLVFLGGISFFCSKQVIFSTAFVAILATFLIENFGTLGVFSSIVIALVLGAVVWYISTKEKEKILQKYYREIEKMYSKELVFNENILKNSQLSEAELKFFKQDIEKHYKTYKIISEYSYDEKRFPEYAELLLLVKTIFREITETPRNMLEAKDFLYVHLPELKQASVRVSKLSRKSRLTKKDEAELAMIERELEYLQLAFRQDYLLVTQDERQRLRKIKRDLEKDNE</sequence>
<dbReference type="Pfam" id="PF10112">
    <property type="entry name" value="Halogen_Hydrol"/>
    <property type="match status" value="1"/>
</dbReference>
<keyword evidence="1" id="KW-0812">Transmembrane</keyword>